<evidence type="ECO:0000313" key="2">
    <source>
        <dbReference type="EMBL" id="MEK0312089.1"/>
    </source>
</evidence>
<keyword evidence="3" id="KW-1185">Reference proteome</keyword>
<sequence length="98" mass="11702">MVNPKNLINNTINFFNKNKYFMDWVGKIFASFCGVIVAFYFKSPLQEVSQKITILDQKVDKNKEITDQKFIYNNQIIQETTKRIIYEELNKQHYKGIK</sequence>
<gene>
    <name evidence="2" type="ORF">OC725_02310</name>
</gene>
<keyword evidence="1" id="KW-1133">Transmembrane helix</keyword>
<dbReference type="EMBL" id="JAOSIK010000028">
    <property type="protein sequence ID" value="MEK0312089.1"/>
    <property type="molecule type" value="Genomic_DNA"/>
</dbReference>
<keyword evidence="1" id="KW-0472">Membrane</keyword>
<name>A0ABU8ZTN1_9MOLU</name>
<keyword evidence="1" id="KW-0812">Transmembrane</keyword>
<evidence type="ECO:0000313" key="3">
    <source>
        <dbReference type="Proteomes" id="UP001382955"/>
    </source>
</evidence>
<feature type="transmembrane region" description="Helical" evidence="1">
    <location>
        <begin position="20"/>
        <end position="41"/>
    </location>
</feature>
<reference evidence="2 3" key="1">
    <citation type="journal article" date="2023" name="Int. J. Syst. Evol. Microbiol.">
        <title>The observation of taxonomic boundaries for the 16SrII and 16SrXXV phytoplasmas using genome-based delimitation.</title>
        <authorList>
            <person name="Rodrigues Jardim B."/>
            <person name="Tran-Nguyen L.T.T."/>
            <person name="Gambley C."/>
            <person name="Al-Sadi A.M."/>
            <person name="Al-Subhi A.M."/>
            <person name="Foissac X."/>
            <person name="Salar P."/>
            <person name="Cai H."/>
            <person name="Yang J.Y."/>
            <person name="Davis R."/>
            <person name="Jones L."/>
            <person name="Rodoni B."/>
            <person name="Constable F.E."/>
        </authorList>
    </citation>
    <scope>NUCLEOTIDE SEQUENCE [LARGE SCALE GENOMIC DNA]</scope>
    <source>
        <strain evidence="2">BAWM-322</strain>
    </source>
</reference>
<accession>A0ABU8ZTN1</accession>
<dbReference type="RefSeq" id="WP_340495468.1">
    <property type="nucleotide sequence ID" value="NZ_JAOSIK010000028.1"/>
</dbReference>
<evidence type="ECO:0000256" key="1">
    <source>
        <dbReference type="SAM" id="Phobius"/>
    </source>
</evidence>
<proteinExistence type="predicted"/>
<comment type="caution">
    <text evidence="2">The sequence shown here is derived from an EMBL/GenBank/DDBJ whole genome shotgun (WGS) entry which is preliminary data.</text>
</comment>
<protein>
    <submittedName>
        <fullName evidence="2">Uncharacterized protein</fullName>
    </submittedName>
</protein>
<dbReference type="Proteomes" id="UP001382955">
    <property type="component" value="Unassembled WGS sequence"/>
</dbReference>
<organism evidence="2 3">
    <name type="scientific">Candidatus Phytoplasma fabacearum</name>
    <dbReference type="NCBI Taxonomy" id="2982628"/>
    <lineage>
        <taxon>Bacteria</taxon>
        <taxon>Bacillati</taxon>
        <taxon>Mycoplasmatota</taxon>
        <taxon>Mollicutes</taxon>
        <taxon>Acholeplasmatales</taxon>
        <taxon>Acholeplasmataceae</taxon>
        <taxon>Candidatus Phytoplasma</taxon>
        <taxon>16SrII (Peanut WB group)</taxon>
    </lineage>
</organism>